<evidence type="ECO:0000313" key="2">
    <source>
        <dbReference type="Proteomes" id="UP001238467"/>
    </source>
</evidence>
<name>A0ABU0DMT0_9HYPH</name>
<comment type="caution">
    <text evidence="1">The sequence shown here is derived from an EMBL/GenBank/DDBJ whole genome shotgun (WGS) entry which is preliminary data.</text>
</comment>
<dbReference type="Pfam" id="PF25612">
    <property type="entry name" value="DUF7940"/>
    <property type="match status" value="1"/>
</dbReference>
<dbReference type="EMBL" id="JAUSUH010000012">
    <property type="protein sequence ID" value="MDQ0349724.1"/>
    <property type="molecule type" value="Genomic_DNA"/>
</dbReference>
<proteinExistence type="predicted"/>
<protein>
    <submittedName>
        <fullName evidence="1">Uncharacterized protein</fullName>
    </submittedName>
</protein>
<organism evidence="1 2">
    <name type="scientific">Ancylobacter vacuolatus</name>
    <dbReference type="NCBI Taxonomy" id="223389"/>
    <lineage>
        <taxon>Bacteria</taxon>
        <taxon>Pseudomonadati</taxon>
        <taxon>Pseudomonadota</taxon>
        <taxon>Alphaproteobacteria</taxon>
        <taxon>Hyphomicrobiales</taxon>
        <taxon>Xanthobacteraceae</taxon>
        <taxon>Ancylobacter</taxon>
    </lineage>
</organism>
<sequence length="72" mass="7819">MRLIPNWRRVLLRAWSVRLGLLAGLCEGVNVALQITIERLPEVSLALRLAAGLAACAALAARFIAQSSIHED</sequence>
<dbReference type="InterPro" id="IPR057700">
    <property type="entry name" value="DUF7940"/>
</dbReference>
<accession>A0ABU0DMT0</accession>
<gene>
    <name evidence="1" type="ORF">J2S76_004175</name>
</gene>
<keyword evidence="2" id="KW-1185">Reference proteome</keyword>
<dbReference type="Proteomes" id="UP001238467">
    <property type="component" value="Unassembled WGS sequence"/>
</dbReference>
<reference evidence="1 2" key="1">
    <citation type="submission" date="2023-07" db="EMBL/GenBank/DDBJ databases">
        <title>Genomic Encyclopedia of Type Strains, Phase IV (KMG-IV): sequencing the most valuable type-strain genomes for metagenomic binning, comparative biology and taxonomic classification.</title>
        <authorList>
            <person name="Goeker M."/>
        </authorList>
    </citation>
    <scope>NUCLEOTIDE SEQUENCE [LARGE SCALE GENOMIC DNA]</scope>
    <source>
        <strain evidence="1 2">DSM 1277</strain>
    </source>
</reference>
<dbReference type="RefSeq" id="WP_307063654.1">
    <property type="nucleotide sequence ID" value="NZ_JAUSUH010000012.1"/>
</dbReference>
<evidence type="ECO:0000313" key="1">
    <source>
        <dbReference type="EMBL" id="MDQ0349724.1"/>
    </source>
</evidence>